<dbReference type="SUPFAM" id="SSF47240">
    <property type="entry name" value="Ferritin-like"/>
    <property type="match status" value="1"/>
</dbReference>
<dbReference type="RefSeq" id="WP_250872469.1">
    <property type="nucleotide sequence ID" value="NZ_JALXFV010000002.1"/>
</dbReference>
<dbReference type="PANTHER" id="PTHR34400">
    <property type="match status" value="1"/>
</dbReference>
<sequence length="363" mass="40486">MTIDSIEDLREHLQWAIQVELATIPTYLYSMYSIEDAHGVPYGLVRSVAVEEMLHAALVANVLTAVGGRPRFYDESVVPSYPMALPHHEPEIVLQLEECTTDVVERVFVEIEKPKSAEALPQDDGYATIEQFYLAIEEAIERPGGPARFDPESATRQLADPRYYAPVEYDAEDSGGLFPVVDVDSACEAIDIIIDQGEGFRPDHMYADPAHEEMTHYYKFKRLVDGTYDLGATRPVVTNPDPASFPPSLRPVADLFDASYSYLFVLMDAIYSPLDQATRDGLVWSLYGVMAQVLRPLARYLTRQPLGDGTGKHAGPPFGFYRFDPEGDPRDELRALSTAVGERHDELDGIDKVIRSLEALPEA</sequence>
<dbReference type="Proteomes" id="UP001597187">
    <property type="component" value="Unassembled WGS sequence"/>
</dbReference>
<dbReference type="PANTHER" id="PTHR34400:SF4">
    <property type="entry name" value="MEMBRANE PROTEIN"/>
    <property type="match status" value="1"/>
</dbReference>
<dbReference type="EMBL" id="JBHUDC010000002">
    <property type="protein sequence ID" value="MFD1512491.1"/>
    <property type="molecule type" value="Genomic_DNA"/>
</dbReference>
<comment type="caution">
    <text evidence="2">The sequence shown here is derived from an EMBL/GenBank/DDBJ whole genome shotgun (WGS) entry which is preliminary data.</text>
</comment>
<dbReference type="AlphaFoldDB" id="A0ABD6ASZ9"/>
<gene>
    <name evidence="2" type="ORF">ACFSBT_04250</name>
</gene>
<dbReference type="InterPro" id="IPR009078">
    <property type="entry name" value="Ferritin-like_SF"/>
</dbReference>
<dbReference type="InterPro" id="IPR026820">
    <property type="entry name" value="VioB/RebD_dom"/>
</dbReference>
<dbReference type="Gene3D" id="1.20.1260.10">
    <property type="match status" value="1"/>
</dbReference>
<evidence type="ECO:0000313" key="2">
    <source>
        <dbReference type="EMBL" id="MFD1512491.1"/>
    </source>
</evidence>
<evidence type="ECO:0000313" key="3">
    <source>
        <dbReference type="Proteomes" id="UP001597187"/>
    </source>
</evidence>
<dbReference type="Pfam" id="PF12902">
    <property type="entry name" value="Ferritin-like"/>
    <property type="match status" value="1"/>
</dbReference>
<name>A0ABD6ASZ9_9EURY</name>
<keyword evidence="3" id="KW-1185">Reference proteome</keyword>
<organism evidence="2 3">
    <name type="scientific">Halomarina rubra</name>
    <dbReference type="NCBI Taxonomy" id="2071873"/>
    <lineage>
        <taxon>Archaea</taxon>
        <taxon>Methanobacteriati</taxon>
        <taxon>Methanobacteriota</taxon>
        <taxon>Stenosarchaea group</taxon>
        <taxon>Halobacteria</taxon>
        <taxon>Halobacteriales</taxon>
        <taxon>Natronomonadaceae</taxon>
        <taxon>Halomarina</taxon>
    </lineage>
</organism>
<proteinExistence type="predicted"/>
<accession>A0ABD6ASZ9</accession>
<protein>
    <submittedName>
        <fullName evidence="2">Ferritin-like protein</fullName>
    </submittedName>
</protein>
<dbReference type="InterPro" id="IPR012347">
    <property type="entry name" value="Ferritin-like"/>
</dbReference>
<evidence type="ECO:0000259" key="1">
    <source>
        <dbReference type="Pfam" id="PF12902"/>
    </source>
</evidence>
<reference evidence="2 3" key="1">
    <citation type="journal article" date="2019" name="Int. J. Syst. Evol. Microbiol.">
        <title>The Global Catalogue of Microorganisms (GCM) 10K type strain sequencing project: providing services to taxonomists for standard genome sequencing and annotation.</title>
        <authorList>
            <consortium name="The Broad Institute Genomics Platform"/>
            <consortium name="The Broad Institute Genome Sequencing Center for Infectious Disease"/>
            <person name="Wu L."/>
            <person name="Ma J."/>
        </authorList>
    </citation>
    <scope>NUCLEOTIDE SEQUENCE [LARGE SCALE GENOMIC DNA]</scope>
    <source>
        <strain evidence="2 3">CGMCC 1.12563</strain>
    </source>
</reference>
<feature type="domain" description="Iminophenyl-pyruvate dimer synthase" evidence="1">
    <location>
        <begin position="13"/>
        <end position="224"/>
    </location>
</feature>